<keyword evidence="1" id="KW-0812">Transmembrane</keyword>
<protein>
    <submittedName>
        <fullName evidence="2">Uncharacterized protein</fullName>
    </submittedName>
</protein>
<keyword evidence="1" id="KW-1133">Transmembrane helix</keyword>
<dbReference type="AlphaFoldDB" id="A0A1X2GIR1"/>
<sequence>MIFRRTMVIRLLLNIMSFSYTLPVYIRSYLHFRSISRHHSRYCSPSYSMMRCPCVPDTFFTMKLHVQVKNIVPPCTHILSSKQRSACYYISCYFSSCFSVPVWPCVRDIM</sequence>
<dbReference type="EMBL" id="MCGT01000014">
    <property type="protein sequence ID" value="ORX54009.1"/>
    <property type="molecule type" value="Genomic_DNA"/>
</dbReference>
<evidence type="ECO:0000313" key="2">
    <source>
        <dbReference type="EMBL" id="ORX54009.1"/>
    </source>
</evidence>
<evidence type="ECO:0000313" key="3">
    <source>
        <dbReference type="Proteomes" id="UP000242146"/>
    </source>
</evidence>
<accession>A0A1X2GIR1</accession>
<evidence type="ECO:0000256" key="1">
    <source>
        <dbReference type="SAM" id="Phobius"/>
    </source>
</evidence>
<organism evidence="2 3">
    <name type="scientific">Hesseltinella vesiculosa</name>
    <dbReference type="NCBI Taxonomy" id="101127"/>
    <lineage>
        <taxon>Eukaryota</taxon>
        <taxon>Fungi</taxon>
        <taxon>Fungi incertae sedis</taxon>
        <taxon>Mucoromycota</taxon>
        <taxon>Mucoromycotina</taxon>
        <taxon>Mucoromycetes</taxon>
        <taxon>Mucorales</taxon>
        <taxon>Cunninghamellaceae</taxon>
        <taxon>Hesseltinella</taxon>
    </lineage>
</organism>
<feature type="transmembrane region" description="Helical" evidence="1">
    <location>
        <begin position="7"/>
        <end position="26"/>
    </location>
</feature>
<reference evidence="2 3" key="1">
    <citation type="submission" date="2016-07" db="EMBL/GenBank/DDBJ databases">
        <title>Pervasive Adenine N6-methylation of Active Genes in Fungi.</title>
        <authorList>
            <consortium name="DOE Joint Genome Institute"/>
            <person name="Mondo S.J."/>
            <person name="Dannebaum R.O."/>
            <person name="Kuo R.C."/>
            <person name="Labutti K."/>
            <person name="Haridas S."/>
            <person name="Kuo A."/>
            <person name="Salamov A."/>
            <person name="Ahrendt S.R."/>
            <person name="Lipzen A."/>
            <person name="Sullivan W."/>
            <person name="Andreopoulos W.B."/>
            <person name="Clum A."/>
            <person name="Lindquist E."/>
            <person name="Daum C."/>
            <person name="Ramamoorthy G.K."/>
            <person name="Gryganskyi A."/>
            <person name="Culley D."/>
            <person name="Magnuson J.K."/>
            <person name="James T.Y."/>
            <person name="O'Malley M.A."/>
            <person name="Stajich J.E."/>
            <person name="Spatafora J.W."/>
            <person name="Visel A."/>
            <person name="Grigoriev I.V."/>
        </authorList>
    </citation>
    <scope>NUCLEOTIDE SEQUENCE [LARGE SCALE GENOMIC DNA]</scope>
    <source>
        <strain evidence="2 3">NRRL 3301</strain>
    </source>
</reference>
<name>A0A1X2GIR1_9FUNG</name>
<comment type="caution">
    <text evidence="2">The sequence shown here is derived from an EMBL/GenBank/DDBJ whole genome shotgun (WGS) entry which is preliminary data.</text>
</comment>
<dbReference type="Proteomes" id="UP000242146">
    <property type="component" value="Unassembled WGS sequence"/>
</dbReference>
<keyword evidence="3" id="KW-1185">Reference proteome</keyword>
<keyword evidence="1" id="KW-0472">Membrane</keyword>
<proteinExistence type="predicted"/>
<gene>
    <name evidence="2" type="ORF">DM01DRAFT_53747</name>
</gene>